<organism evidence="2 3">
    <name type="scientific">Polarella glacialis</name>
    <name type="common">Dinoflagellate</name>
    <dbReference type="NCBI Taxonomy" id="89957"/>
    <lineage>
        <taxon>Eukaryota</taxon>
        <taxon>Sar</taxon>
        <taxon>Alveolata</taxon>
        <taxon>Dinophyceae</taxon>
        <taxon>Suessiales</taxon>
        <taxon>Suessiaceae</taxon>
        <taxon>Polarella</taxon>
    </lineage>
</organism>
<dbReference type="InterPro" id="IPR015943">
    <property type="entry name" value="WD40/YVTN_repeat-like_dom_sf"/>
</dbReference>
<keyword evidence="1" id="KW-0853">WD repeat</keyword>
<dbReference type="InterPro" id="IPR001680">
    <property type="entry name" value="WD40_rpt"/>
</dbReference>
<gene>
    <name evidence="2" type="ORF">PGLA2088_LOCUS16431</name>
</gene>
<dbReference type="GO" id="GO:0016226">
    <property type="term" value="P:iron-sulfur cluster assembly"/>
    <property type="evidence" value="ECO:0007669"/>
    <property type="project" value="TreeGrafter"/>
</dbReference>
<protein>
    <recommendedName>
        <fullName evidence="4">Cytosolic iron-sulfur protein assembly protein CIAO1 homolog</fullName>
    </recommendedName>
</protein>
<dbReference type="EMBL" id="CAJNNW010020800">
    <property type="protein sequence ID" value="CAE8666924.1"/>
    <property type="molecule type" value="Genomic_DNA"/>
</dbReference>
<dbReference type="InterPro" id="IPR036322">
    <property type="entry name" value="WD40_repeat_dom_sf"/>
</dbReference>
<evidence type="ECO:0000313" key="3">
    <source>
        <dbReference type="Proteomes" id="UP000626109"/>
    </source>
</evidence>
<comment type="caution">
    <text evidence="2">The sequence shown here is derived from an EMBL/GenBank/DDBJ whole genome shotgun (WGS) entry which is preliminary data.</text>
</comment>
<dbReference type="Gene3D" id="2.130.10.10">
    <property type="entry name" value="YVTN repeat-like/Quinoprotein amine dehydrogenase"/>
    <property type="match status" value="1"/>
</dbReference>
<dbReference type="Pfam" id="PF00400">
    <property type="entry name" value="WD40"/>
    <property type="match status" value="2"/>
</dbReference>
<feature type="non-terminal residue" evidence="2">
    <location>
        <position position="1"/>
    </location>
</feature>
<dbReference type="SMART" id="SM00320">
    <property type="entry name" value="WD40"/>
    <property type="match status" value="2"/>
</dbReference>
<name>A0A813J680_POLGL</name>
<dbReference type="PROSITE" id="PS50082">
    <property type="entry name" value="WD_REPEATS_2"/>
    <property type="match status" value="2"/>
</dbReference>
<dbReference type="SUPFAM" id="SSF50978">
    <property type="entry name" value="WD40 repeat-like"/>
    <property type="match status" value="1"/>
</dbReference>
<dbReference type="PANTHER" id="PTHR19920:SF0">
    <property type="entry name" value="CYTOSOLIC IRON-SULFUR PROTEIN ASSEMBLY PROTEIN CIAO1-RELATED"/>
    <property type="match status" value="1"/>
</dbReference>
<sequence>GHDERVWCVAWRPNKTPLQLASCGSDKTVRIWGLRASASSASEEGAWILLAELDASERHTRTLRSVGWDPAGETLAVVSFDATTSLWKEVSGGERSTEGGLTFECVNVLAGHENEV</sequence>
<dbReference type="Proteomes" id="UP000626109">
    <property type="component" value="Unassembled WGS sequence"/>
</dbReference>
<dbReference type="AlphaFoldDB" id="A0A813J680"/>
<feature type="repeat" description="WD" evidence="1">
    <location>
        <begin position="56"/>
        <end position="97"/>
    </location>
</feature>
<evidence type="ECO:0000256" key="1">
    <source>
        <dbReference type="PROSITE-ProRule" id="PRU00221"/>
    </source>
</evidence>
<dbReference type="PANTHER" id="PTHR19920">
    <property type="entry name" value="WD40 PROTEIN CIAO1"/>
    <property type="match status" value="1"/>
</dbReference>
<evidence type="ECO:0000313" key="2">
    <source>
        <dbReference type="EMBL" id="CAE8666924.1"/>
    </source>
</evidence>
<dbReference type="PROSITE" id="PS50294">
    <property type="entry name" value="WD_REPEATS_REGION"/>
    <property type="match status" value="1"/>
</dbReference>
<feature type="non-terminal residue" evidence="2">
    <location>
        <position position="116"/>
    </location>
</feature>
<proteinExistence type="predicted"/>
<dbReference type="GO" id="GO:0097361">
    <property type="term" value="C:cytosolic [4Fe-4S] assembly targeting complex"/>
    <property type="evidence" value="ECO:0007669"/>
    <property type="project" value="TreeGrafter"/>
</dbReference>
<reference evidence="2" key="1">
    <citation type="submission" date="2021-02" db="EMBL/GenBank/DDBJ databases">
        <authorList>
            <person name="Dougan E. K."/>
            <person name="Rhodes N."/>
            <person name="Thang M."/>
            <person name="Chan C."/>
        </authorList>
    </citation>
    <scope>NUCLEOTIDE SEQUENCE</scope>
</reference>
<accession>A0A813J680</accession>
<evidence type="ECO:0008006" key="4">
    <source>
        <dbReference type="Google" id="ProtNLM"/>
    </source>
</evidence>
<feature type="repeat" description="WD" evidence="1">
    <location>
        <begin position="1"/>
        <end position="42"/>
    </location>
</feature>